<evidence type="ECO:0000256" key="1">
    <source>
        <dbReference type="ARBA" id="ARBA00022729"/>
    </source>
</evidence>
<accession>A0ABS5XZS8</accession>
<dbReference type="EMBL" id="JADOER010000003">
    <property type="protein sequence ID" value="MBT9311076.1"/>
    <property type="molecule type" value="Genomic_DNA"/>
</dbReference>
<protein>
    <submittedName>
        <fullName evidence="4">Peptidoglycan DD-metalloendopeptidase family protein</fullName>
    </submittedName>
</protein>
<sequence>MAASDNTFVRIAQKSFSHGAPLLKVSAFAAAGLLGTQAVLAQTDGAPIELAIPSVEAPEPTPVVEAPAPIVAPPPVVIEPTTPVTPTDVVPSSIQSEAPEPAAVDYGAVFVEPSAQQLPPTLDSLKGELPGGDASQVPAQVPAVEFISPVDYGSAQVDPTDYNVGATMPDVVISERSSGCQFSVSSGSSVAQAGCGQLAAPIGNGASVAPAPAQQNVAEAVMNIPGVQKIAGLTTAASRDYYNEAAKTVVNLQLGEKFIFPLTMPAPLTSLFGWRMHPIFGAQRFHTGTDIGAPLGTPVVATQAGRVELADATGGYGLMVVLRHHDDTLESRYAHLARLLVRAGEWVEQGEVIGLVGSTGNSTGPHLHFELRQRTDSGWAVLNPDALVEQTLGTLTAALGNSAAVLASKPIVPSPKVSKDGASQDSGAPFRPAQPLAN</sequence>
<dbReference type="PANTHER" id="PTHR21666">
    <property type="entry name" value="PEPTIDASE-RELATED"/>
    <property type="match status" value="1"/>
</dbReference>
<evidence type="ECO:0000313" key="5">
    <source>
        <dbReference type="Proteomes" id="UP001196661"/>
    </source>
</evidence>
<name>A0ABS5XZS8_9CYAN</name>
<dbReference type="RefSeq" id="WP_246559586.1">
    <property type="nucleotide sequence ID" value="NZ_JADOER010000003.1"/>
</dbReference>
<dbReference type="CDD" id="cd12797">
    <property type="entry name" value="M23_peptidase"/>
    <property type="match status" value="1"/>
</dbReference>
<evidence type="ECO:0000256" key="2">
    <source>
        <dbReference type="SAM" id="MobiDB-lite"/>
    </source>
</evidence>
<dbReference type="InterPro" id="IPR011055">
    <property type="entry name" value="Dup_hybrid_motif"/>
</dbReference>
<gene>
    <name evidence="4" type="ORF">IXB28_02565</name>
</gene>
<dbReference type="Gene3D" id="2.70.70.10">
    <property type="entry name" value="Glucose Permease (Domain IIA)"/>
    <property type="match status" value="1"/>
</dbReference>
<reference evidence="4 5" key="1">
    <citation type="journal article" date="2021" name="Mar. Drugs">
        <title>Genome Reduction and Secondary Metabolism of the Marine Sponge-Associated Cyanobacterium Leptothoe.</title>
        <authorList>
            <person name="Konstantinou D."/>
            <person name="Popin R.V."/>
            <person name="Fewer D.P."/>
            <person name="Sivonen K."/>
            <person name="Gkelis S."/>
        </authorList>
    </citation>
    <scope>NUCLEOTIDE SEQUENCE [LARGE SCALE GENOMIC DNA]</scope>
    <source>
        <strain evidence="4 5">TAU-MAC 1615</strain>
    </source>
</reference>
<dbReference type="PANTHER" id="PTHR21666:SF289">
    <property type="entry name" value="L-ALA--D-GLU ENDOPEPTIDASE"/>
    <property type="match status" value="1"/>
</dbReference>
<dbReference type="InterPro" id="IPR050570">
    <property type="entry name" value="Cell_wall_metabolism_enzyme"/>
</dbReference>
<keyword evidence="1" id="KW-0732">Signal</keyword>
<dbReference type="InterPro" id="IPR016047">
    <property type="entry name" value="M23ase_b-sheet_dom"/>
</dbReference>
<keyword evidence="5" id="KW-1185">Reference proteome</keyword>
<dbReference type="Proteomes" id="UP001196661">
    <property type="component" value="Unassembled WGS sequence"/>
</dbReference>
<organism evidence="4 5">
    <name type="scientific">Leptothoe kymatousa TAU-MAC 1615</name>
    <dbReference type="NCBI Taxonomy" id="2364775"/>
    <lineage>
        <taxon>Bacteria</taxon>
        <taxon>Bacillati</taxon>
        <taxon>Cyanobacteriota</taxon>
        <taxon>Cyanophyceae</taxon>
        <taxon>Nodosilineales</taxon>
        <taxon>Cymatolegaceae</taxon>
        <taxon>Leptothoe</taxon>
        <taxon>Leptothoe kymatousa</taxon>
    </lineage>
</organism>
<dbReference type="Pfam" id="PF01551">
    <property type="entry name" value="Peptidase_M23"/>
    <property type="match status" value="1"/>
</dbReference>
<proteinExistence type="predicted"/>
<feature type="region of interest" description="Disordered" evidence="2">
    <location>
        <begin position="410"/>
        <end position="438"/>
    </location>
</feature>
<evidence type="ECO:0000313" key="4">
    <source>
        <dbReference type="EMBL" id="MBT9311076.1"/>
    </source>
</evidence>
<comment type="caution">
    <text evidence="4">The sequence shown here is derived from an EMBL/GenBank/DDBJ whole genome shotgun (WGS) entry which is preliminary data.</text>
</comment>
<feature type="domain" description="M23ase beta-sheet core" evidence="3">
    <location>
        <begin position="284"/>
        <end position="375"/>
    </location>
</feature>
<evidence type="ECO:0000259" key="3">
    <source>
        <dbReference type="Pfam" id="PF01551"/>
    </source>
</evidence>
<dbReference type="SUPFAM" id="SSF51261">
    <property type="entry name" value="Duplicated hybrid motif"/>
    <property type="match status" value="1"/>
</dbReference>